<keyword evidence="2" id="KW-1185">Reference proteome</keyword>
<evidence type="ECO:0000313" key="2">
    <source>
        <dbReference type="Proteomes" id="UP001054837"/>
    </source>
</evidence>
<reference evidence="1 2" key="1">
    <citation type="submission" date="2021-06" db="EMBL/GenBank/DDBJ databases">
        <title>Caerostris darwini draft genome.</title>
        <authorList>
            <person name="Kono N."/>
            <person name="Arakawa K."/>
        </authorList>
    </citation>
    <scope>NUCLEOTIDE SEQUENCE [LARGE SCALE GENOMIC DNA]</scope>
</reference>
<name>A0AAV4T259_9ARAC</name>
<dbReference type="AlphaFoldDB" id="A0AAV4T259"/>
<dbReference type="EMBL" id="BPLQ01008680">
    <property type="protein sequence ID" value="GIY38840.1"/>
    <property type="molecule type" value="Genomic_DNA"/>
</dbReference>
<gene>
    <name evidence="1" type="ORF">CDAR_239981</name>
</gene>
<dbReference type="Proteomes" id="UP001054837">
    <property type="component" value="Unassembled WGS sequence"/>
</dbReference>
<sequence>MRVKSVERKLLTLYTRKAGGDVNHHYVKFQVLESYGAERRSASKHPAPVSSATQMHPSDAAPVFCHPRRILCSLRVAHRWVISAEFVAGEIGERPPLGPHF</sequence>
<organism evidence="1 2">
    <name type="scientific">Caerostris darwini</name>
    <dbReference type="NCBI Taxonomy" id="1538125"/>
    <lineage>
        <taxon>Eukaryota</taxon>
        <taxon>Metazoa</taxon>
        <taxon>Ecdysozoa</taxon>
        <taxon>Arthropoda</taxon>
        <taxon>Chelicerata</taxon>
        <taxon>Arachnida</taxon>
        <taxon>Araneae</taxon>
        <taxon>Araneomorphae</taxon>
        <taxon>Entelegynae</taxon>
        <taxon>Araneoidea</taxon>
        <taxon>Araneidae</taxon>
        <taxon>Caerostris</taxon>
    </lineage>
</organism>
<protein>
    <submittedName>
        <fullName evidence="1">Uncharacterized protein</fullName>
    </submittedName>
</protein>
<comment type="caution">
    <text evidence="1">The sequence shown here is derived from an EMBL/GenBank/DDBJ whole genome shotgun (WGS) entry which is preliminary data.</text>
</comment>
<evidence type="ECO:0000313" key="1">
    <source>
        <dbReference type="EMBL" id="GIY38840.1"/>
    </source>
</evidence>
<proteinExistence type="predicted"/>
<accession>A0AAV4T259</accession>